<dbReference type="SUPFAM" id="SSF56214">
    <property type="entry name" value="4'-phosphopantetheinyl transferase"/>
    <property type="match status" value="1"/>
</dbReference>
<dbReference type="InterPro" id="IPR037143">
    <property type="entry name" value="4-PPantetheinyl_Trfase_dom_sf"/>
</dbReference>
<dbReference type="GO" id="GO:0008897">
    <property type="term" value="F:holo-[acyl-carrier-protein] synthase activity"/>
    <property type="evidence" value="ECO:0007669"/>
    <property type="project" value="InterPro"/>
</dbReference>
<keyword evidence="1" id="KW-0808">Transferase</keyword>
<sequence length="162" mass="18509">ERRARDRAAVAADGWPQYVAVHDDVFAPAEAARLRALPFARPDRLLAYFYSLWCLREGYVKMTGDALLAPWLRELDLRYFAPPGEAPPEDRALEVWFRGKRVDDVDMRLEWLLDEYMVCTAVRWGKTPDGPGEGDAGMARPFTHLKMDQVLADAEAARETKR</sequence>
<evidence type="ECO:0000313" key="2">
    <source>
        <dbReference type="Proteomes" id="UP000237481"/>
    </source>
</evidence>
<evidence type="ECO:0000313" key="1">
    <source>
        <dbReference type="EMBL" id="POR33289.1"/>
    </source>
</evidence>
<dbReference type="EMBL" id="PKSG01000712">
    <property type="protein sequence ID" value="POR33289.1"/>
    <property type="molecule type" value="Genomic_DNA"/>
</dbReference>
<reference evidence="1 2" key="1">
    <citation type="submission" date="2018-01" db="EMBL/GenBank/DDBJ databases">
        <title>Harnessing the power of phylogenomics to disentangle the directionality and signatures of interkingdom host jumping in the parasitic fungal genus Tolypocladium.</title>
        <authorList>
            <person name="Quandt C.A."/>
            <person name="Patterson W."/>
            <person name="Spatafora J.W."/>
        </authorList>
    </citation>
    <scope>NUCLEOTIDE SEQUENCE [LARGE SCALE GENOMIC DNA]</scope>
    <source>
        <strain evidence="1 2">NRBC 100945</strain>
    </source>
</reference>
<proteinExistence type="predicted"/>
<organism evidence="1 2">
    <name type="scientific">Tolypocladium paradoxum</name>
    <dbReference type="NCBI Taxonomy" id="94208"/>
    <lineage>
        <taxon>Eukaryota</taxon>
        <taxon>Fungi</taxon>
        <taxon>Dikarya</taxon>
        <taxon>Ascomycota</taxon>
        <taxon>Pezizomycotina</taxon>
        <taxon>Sordariomycetes</taxon>
        <taxon>Hypocreomycetidae</taxon>
        <taxon>Hypocreales</taxon>
        <taxon>Ophiocordycipitaceae</taxon>
        <taxon>Tolypocladium</taxon>
    </lineage>
</organism>
<protein>
    <submittedName>
        <fullName evidence="1">L-aminoadipate-semialdehyde dehydrogenase-phosphopantetheinyl transferase</fullName>
    </submittedName>
</protein>
<comment type="caution">
    <text evidence="1">The sequence shown here is derived from an EMBL/GenBank/DDBJ whole genome shotgun (WGS) entry which is preliminary data.</text>
</comment>
<name>A0A2S4KT08_9HYPO</name>
<dbReference type="OrthoDB" id="26719at2759"/>
<keyword evidence="2" id="KW-1185">Reference proteome</keyword>
<dbReference type="Proteomes" id="UP000237481">
    <property type="component" value="Unassembled WGS sequence"/>
</dbReference>
<accession>A0A2S4KT08</accession>
<gene>
    <name evidence="1" type="ORF">TPAR_06510</name>
</gene>
<dbReference type="Gene3D" id="3.90.470.20">
    <property type="entry name" value="4'-phosphopantetheinyl transferase domain"/>
    <property type="match status" value="1"/>
</dbReference>
<dbReference type="GO" id="GO:0000287">
    <property type="term" value="F:magnesium ion binding"/>
    <property type="evidence" value="ECO:0007669"/>
    <property type="project" value="InterPro"/>
</dbReference>
<dbReference type="AlphaFoldDB" id="A0A2S4KT08"/>
<feature type="non-terminal residue" evidence="1">
    <location>
        <position position="1"/>
    </location>
</feature>